<keyword evidence="8" id="KW-1185">Reference proteome</keyword>
<dbReference type="FunCoup" id="A0A151Z553">
    <property type="interactions" value="2"/>
</dbReference>
<protein>
    <recommendedName>
        <fullName evidence="5">Protein archease-like</fullName>
    </recommendedName>
</protein>
<dbReference type="OMA" id="AITYHKM"/>
<dbReference type="InterPro" id="IPR023572">
    <property type="entry name" value="Archease_dom"/>
</dbReference>
<sequence length="157" mass="18140">MTTITESKEYGLGQLTKFEYLDHTADIMFHTWGTNINEAFEQQVLAMMNYMVELNTVELTDDVESKELTVSGHDLDSLLFSFMDECLFIFNTEFLIFKEIKITNFDKENHSITASYKGIELDKSKHTTGTEIKAITYSCMKIEETKDITNIYVIVDI</sequence>
<organism evidence="7 8">
    <name type="scientific">Tieghemostelium lacteum</name>
    <name type="common">Slime mold</name>
    <name type="synonym">Dictyostelium lacteum</name>
    <dbReference type="NCBI Taxonomy" id="361077"/>
    <lineage>
        <taxon>Eukaryota</taxon>
        <taxon>Amoebozoa</taxon>
        <taxon>Evosea</taxon>
        <taxon>Eumycetozoa</taxon>
        <taxon>Dictyostelia</taxon>
        <taxon>Dictyosteliales</taxon>
        <taxon>Raperosteliaceae</taxon>
        <taxon>Tieghemostelium</taxon>
    </lineage>
</organism>
<dbReference type="GO" id="GO:0006388">
    <property type="term" value="P:tRNA splicing, via endonucleolytic cleavage and ligation"/>
    <property type="evidence" value="ECO:0007669"/>
    <property type="project" value="TreeGrafter"/>
</dbReference>
<dbReference type="SUPFAM" id="SSF69819">
    <property type="entry name" value="MTH1598-like"/>
    <property type="match status" value="1"/>
</dbReference>
<keyword evidence="4" id="KW-0106">Calcium</keyword>
<accession>A0A151Z553</accession>
<evidence type="ECO:0000313" key="7">
    <source>
        <dbReference type="EMBL" id="KYQ89092.1"/>
    </source>
</evidence>
<dbReference type="PANTHER" id="PTHR12682">
    <property type="entry name" value="ARCHEASE"/>
    <property type="match status" value="1"/>
</dbReference>
<evidence type="ECO:0000256" key="4">
    <source>
        <dbReference type="ARBA" id="ARBA00022837"/>
    </source>
</evidence>
<evidence type="ECO:0000256" key="2">
    <source>
        <dbReference type="ARBA" id="ARBA00022694"/>
    </source>
</evidence>
<comment type="caution">
    <text evidence="7">The sequence shown here is derived from an EMBL/GenBank/DDBJ whole genome shotgun (WGS) entry which is preliminary data.</text>
</comment>
<dbReference type="STRING" id="361077.A0A151Z553"/>
<dbReference type="InParanoid" id="A0A151Z553"/>
<gene>
    <name evidence="7" type="ORF">DLAC_10323</name>
</gene>
<dbReference type="EMBL" id="LODT01000042">
    <property type="protein sequence ID" value="KYQ89092.1"/>
    <property type="molecule type" value="Genomic_DNA"/>
</dbReference>
<dbReference type="Proteomes" id="UP000076078">
    <property type="component" value="Unassembled WGS sequence"/>
</dbReference>
<feature type="domain" description="Archease" evidence="6">
    <location>
        <begin position="18"/>
        <end position="157"/>
    </location>
</feature>
<reference evidence="7 8" key="1">
    <citation type="submission" date="2015-12" db="EMBL/GenBank/DDBJ databases">
        <title>Dictyostelia acquired genes for synthesis and detection of signals that induce cell-type specialization by lateral gene transfer from prokaryotes.</title>
        <authorList>
            <person name="Gloeckner G."/>
            <person name="Schaap P."/>
        </authorList>
    </citation>
    <scope>NUCLEOTIDE SEQUENCE [LARGE SCALE GENOMIC DNA]</scope>
    <source>
        <strain evidence="7 8">TK</strain>
    </source>
</reference>
<dbReference type="Pfam" id="PF01951">
    <property type="entry name" value="Archease"/>
    <property type="match status" value="1"/>
</dbReference>
<evidence type="ECO:0000256" key="3">
    <source>
        <dbReference type="ARBA" id="ARBA00022723"/>
    </source>
</evidence>
<evidence type="ECO:0000256" key="1">
    <source>
        <dbReference type="ARBA" id="ARBA00007963"/>
    </source>
</evidence>
<dbReference type="OrthoDB" id="2190767at2759"/>
<dbReference type="InterPro" id="IPR002804">
    <property type="entry name" value="Archease"/>
</dbReference>
<comment type="similarity">
    <text evidence="1">Belongs to the archease family.</text>
</comment>
<dbReference type="InterPro" id="IPR036820">
    <property type="entry name" value="Archease_dom_sf"/>
</dbReference>
<dbReference type="GO" id="GO:0046872">
    <property type="term" value="F:metal ion binding"/>
    <property type="evidence" value="ECO:0007669"/>
    <property type="project" value="UniProtKB-KW"/>
</dbReference>
<dbReference type="FunFam" id="3.55.10.10:FF:000002">
    <property type="entry name" value="Archease, putative"/>
    <property type="match status" value="1"/>
</dbReference>
<proteinExistence type="inferred from homology"/>
<evidence type="ECO:0000259" key="6">
    <source>
        <dbReference type="Pfam" id="PF01951"/>
    </source>
</evidence>
<dbReference type="GO" id="GO:0072669">
    <property type="term" value="C:tRNA-splicing ligase complex"/>
    <property type="evidence" value="ECO:0007669"/>
    <property type="project" value="TreeGrafter"/>
</dbReference>
<evidence type="ECO:0000256" key="5">
    <source>
        <dbReference type="ARBA" id="ARBA00071898"/>
    </source>
</evidence>
<evidence type="ECO:0000313" key="8">
    <source>
        <dbReference type="Proteomes" id="UP000076078"/>
    </source>
</evidence>
<keyword evidence="2" id="KW-0819">tRNA processing</keyword>
<dbReference type="PANTHER" id="PTHR12682:SF11">
    <property type="entry name" value="PROTEIN ARCHEASE"/>
    <property type="match status" value="1"/>
</dbReference>
<keyword evidence="3" id="KW-0479">Metal-binding</keyword>
<dbReference type="Gene3D" id="3.55.10.10">
    <property type="entry name" value="Archease domain"/>
    <property type="match status" value="1"/>
</dbReference>
<dbReference type="AlphaFoldDB" id="A0A151Z553"/>
<name>A0A151Z553_TIELA</name>